<dbReference type="AlphaFoldDB" id="A0A1G6LY29"/>
<dbReference type="PANTHER" id="PTHR39426">
    <property type="entry name" value="HOMOLOGY TO DEATH-ON-CURING PROTEIN OF PHAGE P1"/>
    <property type="match status" value="1"/>
</dbReference>
<dbReference type="NCBIfam" id="TIGR01550">
    <property type="entry name" value="DOC_P1"/>
    <property type="match status" value="1"/>
</dbReference>
<evidence type="ECO:0000313" key="3">
    <source>
        <dbReference type="Proteomes" id="UP000242662"/>
    </source>
</evidence>
<dbReference type="InterPro" id="IPR053737">
    <property type="entry name" value="Type_II_TA_Toxin"/>
</dbReference>
<sequence length="131" mass="14922">MRYLTEQEVIAIHLFIMEKYSPNEQSGVKSPELLQSAIHRPKQSAFGEDAYEGIFEKAGALFESLVGNHPFYNGNKRTAFVSLVQFLAYNGFRFRMDAKKAEDFVVDVVNHQYHFSEMVGVIEAHSKNTEG</sequence>
<name>A0A1G6LY29_9BACI</name>
<evidence type="ECO:0000259" key="1">
    <source>
        <dbReference type="PROSITE" id="PS51459"/>
    </source>
</evidence>
<dbReference type="Pfam" id="PF02661">
    <property type="entry name" value="Fic"/>
    <property type="match status" value="1"/>
</dbReference>
<dbReference type="RefSeq" id="WP_090776211.1">
    <property type="nucleotide sequence ID" value="NZ_FMYM01000009.1"/>
</dbReference>
<organism evidence="2 3">
    <name type="scientific">Shouchella lonarensis</name>
    <dbReference type="NCBI Taxonomy" id="1464122"/>
    <lineage>
        <taxon>Bacteria</taxon>
        <taxon>Bacillati</taxon>
        <taxon>Bacillota</taxon>
        <taxon>Bacilli</taxon>
        <taxon>Bacillales</taxon>
        <taxon>Bacillaceae</taxon>
        <taxon>Shouchella</taxon>
    </lineage>
</organism>
<dbReference type="Gene3D" id="1.20.120.1870">
    <property type="entry name" value="Fic/DOC protein, Fido domain"/>
    <property type="match status" value="1"/>
</dbReference>
<dbReference type="InterPro" id="IPR006440">
    <property type="entry name" value="Doc"/>
</dbReference>
<dbReference type="InterPro" id="IPR003812">
    <property type="entry name" value="Fido"/>
</dbReference>
<feature type="domain" description="Fido" evidence="1">
    <location>
        <begin position="4"/>
        <end position="124"/>
    </location>
</feature>
<dbReference type="EMBL" id="FMYM01000009">
    <property type="protein sequence ID" value="SDC48173.1"/>
    <property type="molecule type" value="Genomic_DNA"/>
</dbReference>
<dbReference type="PANTHER" id="PTHR39426:SF1">
    <property type="entry name" value="HOMOLOGY TO DEATH-ON-CURING PROTEIN OF PHAGE P1"/>
    <property type="match status" value="1"/>
</dbReference>
<reference evidence="3" key="1">
    <citation type="submission" date="2016-09" db="EMBL/GenBank/DDBJ databases">
        <authorList>
            <person name="Varghese N."/>
            <person name="Submissions S."/>
        </authorList>
    </citation>
    <scope>NUCLEOTIDE SEQUENCE [LARGE SCALE GENOMIC DNA]</scope>
    <source>
        <strain evidence="3">25nlg</strain>
    </source>
</reference>
<dbReference type="SUPFAM" id="SSF140931">
    <property type="entry name" value="Fic-like"/>
    <property type="match status" value="1"/>
</dbReference>
<gene>
    <name evidence="2" type="ORF">SAMN05421737_10938</name>
</gene>
<evidence type="ECO:0000313" key="2">
    <source>
        <dbReference type="EMBL" id="SDC48173.1"/>
    </source>
</evidence>
<dbReference type="InterPro" id="IPR036597">
    <property type="entry name" value="Fido-like_dom_sf"/>
</dbReference>
<dbReference type="OrthoDB" id="9802752at2"/>
<accession>A0A1G6LY29</accession>
<dbReference type="PROSITE" id="PS51459">
    <property type="entry name" value="FIDO"/>
    <property type="match status" value="1"/>
</dbReference>
<proteinExistence type="predicted"/>
<keyword evidence="3" id="KW-1185">Reference proteome</keyword>
<dbReference type="Proteomes" id="UP000242662">
    <property type="component" value="Unassembled WGS sequence"/>
</dbReference>
<protein>
    <submittedName>
        <fullName evidence="2">Death on curing protein</fullName>
    </submittedName>
</protein>
<dbReference type="GO" id="GO:0016301">
    <property type="term" value="F:kinase activity"/>
    <property type="evidence" value="ECO:0007669"/>
    <property type="project" value="InterPro"/>
</dbReference>